<reference evidence="2" key="5">
    <citation type="submission" date="2011-05" db="EMBL/GenBank/DDBJ databases">
        <authorList>
            <consortium name="VectorBase"/>
        </authorList>
    </citation>
    <scope>NUCLEOTIDE SEQUENCE</scope>
    <source>
        <strain evidence="2">PEST</strain>
    </source>
</reference>
<evidence type="ECO:0000313" key="2">
    <source>
        <dbReference type="EMBL" id="EDO64021.1"/>
    </source>
</evidence>
<reference evidence="2" key="3">
    <citation type="journal article" date="2004" name="Trends Parasitol.">
        <title>The Anopheles gambiae genome: an update.</title>
        <authorList>
            <person name="Mongin E."/>
            <person name="Louis C."/>
            <person name="Holt R.A."/>
            <person name="Birney E."/>
            <person name="Collins F.H."/>
        </authorList>
    </citation>
    <scope>NUCLEOTIDE SEQUENCE</scope>
    <source>
        <strain evidence="2">PEST</strain>
    </source>
</reference>
<evidence type="ECO:0000256" key="1">
    <source>
        <dbReference type="SAM" id="MobiDB-lite"/>
    </source>
</evidence>
<feature type="region of interest" description="Disordered" evidence="1">
    <location>
        <begin position="142"/>
        <end position="173"/>
    </location>
</feature>
<dbReference type="ExpressionAtlas" id="A7UTF1">
    <property type="expression patterns" value="differential"/>
</dbReference>
<protein>
    <submittedName>
        <fullName evidence="2">AGAP010585-PA</fullName>
    </submittedName>
</protein>
<dbReference type="VEuPathDB" id="VectorBase:AGAMI1_007221"/>
<sequence length="173" mass="18433">TGPGAAIEHGPELGGRHHRQGLYRAAQGSIRILHEKRKAADAIELLKLIAKQPIVRNEADTIGCEYENEDDDDANSHQLRSFLTATVRPGPIVNQPQRTDTTAAAAEESSTLPSTTIVSLPAVGTVGNYSDGKHNITVHLQPTVGSEGEDTLDTTTCLAKPTDSNPDHSSKPI</sequence>
<organism evidence="2">
    <name type="scientific">Anopheles gambiae</name>
    <name type="common">African malaria mosquito</name>
    <dbReference type="NCBI Taxonomy" id="7165"/>
    <lineage>
        <taxon>Eukaryota</taxon>
        <taxon>Metazoa</taxon>
        <taxon>Ecdysozoa</taxon>
        <taxon>Arthropoda</taxon>
        <taxon>Hexapoda</taxon>
        <taxon>Insecta</taxon>
        <taxon>Pterygota</taxon>
        <taxon>Neoptera</taxon>
        <taxon>Endopterygota</taxon>
        <taxon>Diptera</taxon>
        <taxon>Nematocera</taxon>
        <taxon>Culicoidea</taxon>
        <taxon>Culicidae</taxon>
        <taxon>Anophelinae</taxon>
        <taxon>Anopheles</taxon>
    </lineage>
</organism>
<dbReference type="VEuPathDB" id="VectorBase:AGAP010585"/>
<dbReference type="EMBL" id="AAAB01008933">
    <property type="protein sequence ID" value="EDO64021.1"/>
    <property type="molecule type" value="Genomic_DNA"/>
</dbReference>
<reference evidence="2" key="1">
    <citation type="journal article" date="2002" name="Science">
        <title>The genome sequence of the malaria mosquito Anopheles gambiae.</title>
        <authorList>
            <person name="Holt R.A."/>
            <person name="Subramanian G.M."/>
            <person name="Halpern A."/>
            <person name="Sutton G.G."/>
            <person name="Charlab R."/>
            <person name="Nusskern D.R."/>
            <person name="Wincker P."/>
            <person name="Clark A.G."/>
            <person name="Ribeiro J.M."/>
            <person name="Wides R."/>
            <person name="Salzberg S.L."/>
            <person name="Loftus B."/>
            <person name="Yandell M."/>
            <person name="Majoros W.H."/>
            <person name="Rusch D.B."/>
            <person name="Lai Z."/>
            <person name="Kraft C.L."/>
            <person name="Abril J.F."/>
            <person name="Anthouard V."/>
            <person name="Arensburger P."/>
            <person name="Atkinson P.W."/>
            <person name="Baden H."/>
            <person name="de Berardinis V."/>
            <person name="Baldwin D."/>
            <person name="Benes V."/>
            <person name="Biedler J."/>
            <person name="Blass C."/>
            <person name="Bolanos R."/>
            <person name="Boscus D."/>
            <person name="Barnstead M."/>
            <person name="Cai S."/>
            <person name="Center A."/>
            <person name="Chaturverdi K."/>
            <person name="Christophides G.K."/>
            <person name="Chrystal M.A."/>
            <person name="Clamp M."/>
            <person name="Cravchik A."/>
            <person name="Curwen V."/>
            <person name="Dana A."/>
            <person name="Delcher A."/>
            <person name="Dew I."/>
            <person name="Evans C.A."/>
            <person name="Flanigan M."/>
            <person name="Grundschober-Freimoser A."/>
            <person name="Friedli L."/>
            <person name="Gu Z."/>
            <person name="Guan P."/>
            <person name="Guigo R."/>
            <person name="Hillenmeyer M.E."/>
            <person name="Hladun S.L."/>
            <person name="Hogan J.R."/>
            <person name="Hong Y.S."/>
            <person name="Hoover J."/>
            <person name="Jaillon O."/>
            <person name="Ke Z."/>
            <person name="Kodira C."/>
            <person name="Kokoza E."/>
            <person name="Koutsos A."/>
            <person name="Letunic I."/>
            <person name="Levitsky A."/>
            <person name="Liang Y."/>
            <person name="Lin J.J."/>
            <person name="Lobo N.F."/>
            <person name="Lopez J.R."/>
            <person name="Malek J.A."/>
            <person name="McIntosh T.C."/>
            <person name="Meister S."/>
            <person name="Miller J."/>
            <person name="Mobarry C."/>
            <person name="Mongin E."/>
            <person name="Murphy S.D."/>
            <person name="O'Brochta D.A."/>
            <person name="Pfannkoch C."/>
            <person name="Qi R."/>
            <person name="Regier M.A."/>
            <person name="Remington K."/>
            <person name="Shao H."/>
            <person name="Sharakhova M.V."/>
            <person name="Sitter C.D."/>
            <person name="Shetty J."/>
            <person name="Smith T.J."/>
            <person name="Strong R."/>
            <person name="Sun J."/>
            <person name="Thomasova D."/>
            <person name="Ton L.Q."/>
            <person name="Topalis P."/>
            <person name="Tu Z."/>
            <person name="Unger M.F."/>
            <person name="Walenz B."/>
            <person name="Wang A."/>
            <person name="Wang J."/>
            <person name="Wang M."/>
            <person name="Wang X."/>
            <person name="Woodford K.J."/>
            <person name="Wortman J.R."/>
            <person name="Wu M."/>
            <person name="Yao A."/>
            <person name="Zdobnov E.M."/>
            <person name="Zhang H."/>
            <person name="Zhao Q."/>
            <person name="Zhao S."/>
            <person name="Zhu S.C."/>
            <person name="Zhimulev I."/>
            <person name="Coluzzi M."/>
            <person name="della Torre A."/>
            <person name="Roth C.W."/>
            <person name="Louis C."/>
            <person name="Kalush F."/>
            <person name="Mural R.J."/>
            <person name="Myers E.W."/>
            <person name="Adams M.D."/>
            <person name="Smith H.O."/>
            <person name="Broder S."/>
            <person name="Gardner M.J."/>
            <person name="Fraser C.M."/>
            <person name="Birney E."/>
            <person name="Bork P."/>
            <person name="Brey P.T."/>
            <person name="Venter J.C."/>
            <person name="Weissenbach J."/>
            <person name="Kafatos F.C."/>
            <person name="Collins F.H."/>
            <person name="Hoffman S.L."/>
        </authorList>
    </citation>
    <scope>NUCLEOTIDE SEQUENCE [LARGE SCALE GENOMIC DNA]</scope>
    <source>
        <strain evidence="2">PEST</strain>
    </source>
</reference>
<reference evidence="2" key="2">
    <citation type="submission" date="2002-03" db="EMBL/GenBank/DDBJ databases">
        <authorList>
            <consortium name="The Anopheles Genome Sequencing Consortium"/>
        </authorList>
    </citation>
    <scope>NUCLEOTIDE SEQUENCE</scope>
    <source>
        <strain evidence="2">PEST</strain>
    </source>
</reference>
<dbReference type="HOGENOM" id="CLU_1551418_0_0_1"/>
<dbReference type="AlphaFoldDB" id="A7UTF1"/>
<dbReference type="STRING" id="7165.A7UTF1"/>
<feature type="region of interest" description="Disordered" evidence="1">
    <location>
        <begin position="90"/>
        <end position="113"/>
    </location>
</feature>
<gene>
    <name evidence="2" type="ORF">AgaP_AGAP010585</name>
</gene>
<feature type="compositionally biased region" description="Low complexity" evidence="1">
    <location>
        <begin position="99"/>
        <end position="113"/>
    </location>
</feature>
<comment type="caution">
    <text evidence="2">The sequence shown here is derived from an EMBL/GenBank/DDBJ whole genome shotgun (WGS) entry which is preliminary data.</text>
</comment>
<dbReference type="PaxDb" id="7165-AGAP010585-PA"/>
<reference evidence="2" key="4">
    <citation type="journal article" date="2007" name="Genome Biol.">
        <title>Update of the Anopheles gambiae PEST genome assembly.</title>
        <authorList>
            <person name="Sharakhova M.V."/>
            <person name="Hammond M.P."/>
            <person name="Lobo N.F."/>
            <person name="Krzywinski J."/>
            <person name="Unger M.F."/>
            <person name="Hillenmeyer M.E."/>
            <person name="Bruggner R.V."/>
            <person name="Birney E."/>
            <person name="Collins F.H."/>
        </authorList>
    </citation>
    <scope>NUCLEOTIDE SEQUENCE</scope>
    <source>
        <strain evidence="2">PEST</strain>
    </source>
</reference>
<feature type="non-terminal residue" evidence="2">
    <location>
        <position position="1"/>
    </location>
</feature>
<proteinExistence type="predicted"/>
<name>A7UTF1_ANOGA</name>
<accession>A7UTF1</accession>